<feature type="transmembrane region" description="Helical" evidence="2">
    <location>
        <begin position="84"/>
        <end position="102"/>
    </location>
</feature>
<comment type="caution">
    <text evidence="3">The sequence shown here is derived from an EMBL/GenBank/DDBJ whole genome shotgun (WGS) entry which is preliminary data.</text>
</comment>
<keyword evidence="2" id="KW-0812">Transmembrane</keyword>
<gene>
    <name evidence="3" type="ORF">UT40_C0007G0025</name>
</gene>
<keyword evidence="2" id="KW-0472">Membrane</keyword>
<evidence type="ECO:0000256" key="2">
    <source>
        <dbReference type="SAM" id="Phobius"/>
    </source>
</evidence>
<evidence type="ECO:0000313" key="3">
    <source>
        <dbReference type="EMBL" id="KKR13983.1"/>
    </source>
</evidence>
<sequence length="252" mass="28197">MAIKANQIKKDDSQVQNPNDRSKNKYLTDIKELPPENEEKEKVPKELPRKEVERVASEVKGALAPKESEEDGKTNNFPFSAKDIILGVINLISIVLLIAILTKLPEKARELKALKSEKILSEANISYEFSGIEEAKDKISVLEALFLDEAGVVNFVNEVEKLKSESSAIQKVTFVSQKVVKDKTGNYGIPVVIELAGSWEVIAEDLEKIDTLAFLFRTVRVEAEKSPKEEEAGVIIYKYGVFLYVKDELGKD</sequence>
<feature type="compositionally biased region" description="Basic and acidic residues" evidence="1">
    <location>
        <begin position="20"/>
        <end position="57"/>
    </location>
</feature>
<protein>
    <submittedName>
        <fullName evidence="3">Uncharacterized protein</fullName>
    </submittedName>
</protein>
<dbReference type="AlphaFoldDB" id="A0A0G0NEQ0"/>
<evidence type="ECO:0000256" key="1">
    <source>
        <dbReference type="SAM" id="MobiDB-lite"/>
    </source>
</evidence>
<dbReference type="Proteomes" id="UP000034690">
    <property type="component" value="Unassembled WGS sequence"/>
</dbReference>
<proteinExistence type="predicted"/>
<organism evidence="3 4">
    <name type="scientific">Candidatus Woesebacteria bacterium GW2011_GWA1_39_21b</name>
    <dbReference type="NCBI Taxonomy" id="1618551"/>
    <lineage>
        <taxon>Bacteria</taxon>
        <taxon>Candidatus Woeseibacteriota</taxon>
    </lineage>
</organism>
<feature type="region of interest" description="Disordered" evidence="1">
    <location>
        <begin position="1"/>
        <end position="74"/>
    </location>
</feature>
<accession>A0A0G0NEQ0</accession>
<dbReference type="EMBL" id="LBWQ01000007">
    <property type="protein sequence ID" value="KKR13983.1"/>
    <property type="molecule type" value="Genomic_DNA"/>
</dbReference>
<evidence type="ECO:0000313" key="4">
    <source>
        <dbReference type="Proteomes" id="UP000034690"/>
    </source>
</evidence>
<keyword evidence="2" id="KW-1133">Transmembrane helix</keyword>
<name>A0A0G0NEQ0_9BACT</name>
<reference evidence="3 4" key="1">
    <citation type="journal article" date="2015" name="Nature">
        <title>rRNA introns, odd ribosomes, and small enigmatic genomes across a large radiation of phyla.</title>
        <authorList>
            <person name="Brown C.T."/>
            <person name="Hug L.A."/>
            <person name="Thomas B.C."/>
            <person name="Sharon I."/>
            <person name="Castelle C.J."/>
            <person name="Singh A."/>
            <person name="Wilkins M.J."/>
            <person name="Williams K.H."/>
            <person name="Banfield J.F."/>
        </authorList>
    </citation>
    <scope>NUCLEOTIDE SEQUENCE [LARGE SCALE GENOMIC DNA]</scope>
</reference>